<dbReference type="EMBL" id="CP002006">
    <property type="protein sequence ID" value="ADE82306.1"/>
    <property type="molecule type" value="Genomic_DNA"/>
</dbReference>
<gene>
    <name evidence="3" type="ordered locus">PRU_0931</name>
</gene>
<evidence type="ECO:0000313" key="3">
    <source>
        <dbReference type="EMBL" id="ADE82306.1"/>
    </source>
</evidence>
<feature type="domain" description="WYL" evidence="1">
    <location>
        <begin position="167"/>
        <end position="233"/>
    </location>
</feature>
<sequence length="510" mass="60790">MYLCTINYKILRDMANTKDYAMREMIYDQCFGTGREYTREQLMAIVNRKLEDRGMLPIQSRTTFSQDITEMNAKFFKVFGQEGIVWEDRHKKRYYRYRDGFDSIYNRELTENEIEKLQEVRSLLQGFKGMSEFGWIDQMLTRLDQNIMSKQKEIARFEGGTPWDAEFLMPLFKAIRNRQVVDVEYRKDFRDAETITLHPYYLKQYWRRWYLMAQQEGCDKIEAYPLICMSAVKENNEVKYRATKTSFKQYFKHLVGVTVPPEKTVEHIELWADISLYPYLYSYPISETQKLEIEGERNIKVSLDVMLNYEIIQELMFYGDRLVVKSPEWFRDEMLERLEWCKQSYKNVEGDSLNIEDLEPQLFAFNYLHNDSNDWKCIVYRISLGTMIMTDSIENLGIEWSYISTCLERIVNHPRTVIELGEEEEPTKIELKKVGDMMDITVTLNSRVSKESLPFKGFARCKDVVRELYNGLLEMANAYPKEYVDGCPFTRDVVRRALKSEIIENYLNEK</sequence>
<evidence type="ECO:0000259" key="2">
    <source>
        <dbReference type="Pfam" id="PF25583"/>
    </source>
</evidence>
<dbReference type="Pfam" id="PF25583">
    <property type="entry name" value="WCX"/>
    <property type="match status" value="1"/>
</dbReference>
<organism evidence="3 4">
    <name type="scientific">Xylanibacter ruminicola (strain ATCC 19189 / DSM 19721 / CIP 105475 / JCM 8958 / 23)</name>
    <name type="common">Prevotella ruminicola</name>
    <dbReference type="NCBI Taxonomy" id="264731"/>
    <lineage>
        <taxon>Bacteria</taxon>
        <taxon>Pseudomonadati</taxon>
        <taxon>Bacteroidota</taxon>
        <taxon>Bacteroidia</taxon>
        <taxon>Bacteroidales</taxon>
        <taxon>Prevotellaceae</taxon>
        <taxon>Xylanibacter</taxon>
    </lineage>
</organism>
<dbReference type="InterPro" id="IPR051534">
    <property type="entry name" value="CBASS_pafABC_assoc_protein"/>
</dbReference>
<dbReference type="PANTHER" id="PTHR34580:SF9">
    <property type="entry name" value="SLL5097 PROTEIN"/>
    <property type="match status" value="1"/>
</dbReference>
<proteinExistence type="predicted"/>
<evidence type="ECO:0000259" key="1">
    <source>
        <dbReference type="Pfam" id="PF13280"/>
    </source>
</evidence>
<dbReference type="eggNOG" id="COG2378">
    <property type="taxonomic scope" value="Bacteria"/>
</dbReference>
<name>D5ERM0_XYLR2</name>
<dbReference type="AlphaFoldDB" id="D5ERM0"/>
<dbReference type="PROSITE" id="PS52050">
    <property type="entry name" value="WYL"/>
    <property type="match status" value="1"/>
</dbReference>
<dbReference type="InterPro" id="IPR057727">
    <property type="entry name" value="WCX_dom"/>
</dbReference>
<dbReference type="STRING" id="264731.PRU_0931"/>
<dbReference type="KEGG" id="pru:PRU_0931"/>
<reference evidence="3 4" key="1">
    <citation type="journal article" date="2010" name="Microb. Ecol.">
        <title>Comparative genome analysis of Prevotella ruminicola and Prevotella bryantii: insights into their environmental niche.</title>
        <authorList>
            <consortium name="North American Consortium for Rumen Bacteria"/>
            <person name="Purushe J."/>
            <person name="Fouts D.E."/>
            <person name="Morrison M."/>
            <person name="White B.A."/>
            <person name="Mackie R.I."/>
            <person name="Coutinho P.M."/>
            <person name="Henrissat B."/>
            <person name="Nelson K.E."/>
        </authorList>
    </citation>
    <scope>NUCLEOTIDE SEQUENCE [LARGE SCALE GENOMIC DNA]</scope>
    <source>
        <strain evidence="4">ATCC 19189 / JCM 8958 / 23</strain>
    </source>
</reference>
<dbReference type="Pfam" id="PF13280">
    <property type="entry name" value="WYL"/>
    <property type="match status" value="1"/>
</dbReference>
<dbReference type="HOGENOM" id="CLU_534055_0_0_10"/>
<evidence type="ECO:0000313" key="4">
    <source>
        <dbReference type="Proteomes" id="UP000000927"/>
    </source>
</evidence>
<protein>
    <submittedName>
        <fullName evidence="3">Conserved domain protein</fullName>
    </submittedName>
</protein>
<keyword evidence="4" id="KW-1185">Reference proteome</keyword>
<dbReference type="Proteomes" id="UP000000927">
    <property type="component" value="Chromosome"/>
</dbReference>
<dbReference type="PANTHER" id="PTHR34580">
    <property type="match status" value="1"/>
</dbReference>
<dbReference type="InterPro" id="IPR026881">
    <property type="entry name" value="WYL_dom"/>
</dbReference>
<accession>D5ERM0</accession>
<feature type="domain" description="WCX" evidence="2">
    <location>
        <begin position="266"/>
        <end position="339"/>
    </location>
</feature>